<dbReference type="EMBL" id="MCFA01000243">
    <property type="protein sequence ID" value="ORX97023.1"/>
    <property type="molecule type" value="Genomic_DNA"/>
</dbReference>
<proteinExistence type="predicted"/>
<dbReference type="OrthoDB" id="5410365at2759"/>
<comment type="caution">
    <text evidence="1">The sequence shown here is derived from an EMBL/GenBank/DDBJ whole genome shotgun (WGS) entry which is preliminary data.</text>
</comment>
<reference evidence="1 2" key="1">
    <citation type="submission" date="2016-07" db="EMBL/GenBank/DDBJ databases">
        <title>Pervasive Adenine N6-methylation of Active Genes in Fungi.</title>
        <authorList>
            <consortium name="DOE Joint Genome Institute"/>
            <person name="Mondo S.J."/>
            <person name="Dannebaum R.O."/>
            <person name="Kuo R.C."/>
            <person name="Labutti K."/>
            <person name="Haridas S."/>
            <person name="Kuo A."/>
            <person name="Salamov A."/>
            <person name="Ahrendt S.R."/>
            <person name="Lipzen A."/>
            <person name="Sullivan W."/>
            <person name="Andreopoulos W.B."/>
            <person name="Clum A."/>
            <person name="Lindquist E."/>
            <person name="Daum C."/>
            <person name="Ramamoorthy G.K."/>
            <person name="Gryganskyi A."/>
            <person name="Culley D."/>
            <person name="Magnuson J.K."/>
            <person name="James T.Y."/>
            <person name="O'Malley M.A."/>
            <person name="Stajich J.E."/>
            <person name="Spatafora J.W."/>
            <person name="Visel A."/>
            <person name="Grigoriev I.V."/>
        </authorList>
    </citation>
    <scope>NUCLEOTIDE SEQUENCE [LARGE SCALE GENOMIC DNA]</scope>
    <source>
        <strain evidence="1 2">CBS 115471</strain>
    </source>
</reference>
<keyword evidence="2" id="KW-1185">Reference proteome</keyword>
<organism evidence="1 2">
    <name type="scientific">Clohesyomyces aquaticus</name>
    <dbReference type="NCBI Taxonomy" id="1231657"/>
    <lineage>
        <taxon>Eukaryota</taxon>
        <taxon>Fungi</taxon>
        <taxon>Dikarya</taxon>
        <taxon>Ascomycota</taxon>
        <taxon>Pezizomycotina</taxon>
        <taxon>Dothideomycetes</taxon>
        <taxon>Pleosporomycetidae</taxon>
        <taxon>Pleosporales</taxon>
        <taxon>Lindgomycetaceae</taxon>
        <taxon>Clohesyomyces</taxon>
    </lineage>
</organism>
<evidence type="ECO:0000313" key="1">
    <source>
        <dbReference type="EMBL" id="ORX97023.1"/>
    </source>
</evidence>
<evidence type="ECO:0000313" key="2">
    <source>
        <dbReference type="Proteomes" id="UP000193144"/>
    </source>
</evidence>
<accession>A0A1Y1YGN7</accession>
<gene>
    <name evidence="1" type="ORF">BCR34DRAFT_607447</name>
</gene>
<protein>
    <submittedName>
        <fullName evidence="1">Uncharacterized protein</fullName>
    </submittedName>
</protein>
<dbReference type="AlphaFoldDB" id="A0A1Y1YGN7"/>
<sequence>MRLFMITGIYRAKNVKLVLDMSKIDAGNLTVTIPVAELLGDPGILSEVLKLNATVNFEKSGAHYRPFETEELIYAVGYAEVPLRWYAPKNLHGRVLSRETSWKYMSTDAGEEDDFNEDREDIMELGDPVDESNEANVDFIYAEDFVFKDNLEV</sequence>
<name>A0A1Y1YGN7_9PLEO</name>
<dbReference type="Proteomes" id="UP000193144">
    <property type="component" value="Unassembled WGS sequence"/>
</dbReference>